<dbReference type="PANTHER" id="PTHR36847:SF1">
    <property type="entry name" value="AMIDOLIGASE ENZYME"/>
    <property type="match status" value="1"/>
</dbReference>
<evidence type="ECO:0000313" key="1">
    <source>
        <dbReference type="EMBL" id="KAF4974414.1"/>
    </source>
</evidence>
<keyword evidence="2" id="KW-1185">Reference proteome</keyword>
<proteinExistence type="predicted"/>
<dbReference type="EMBL" id="JABEYC010000758">
    <property type="protein sequence ID" value="KAF4974414.1"/>
    <property type="molecule type" value="Genomic_DNA"/>
</dbReference>
<dbReference type="AlphaFoldDB" id="A0A8H4UE02"/>
<evidence type="ECO:0008006" key="3">
    <source>
        <dbReference type="Google" id="ProtNLM"/>
    </source>
</evidence>
<comment type="caution">
    <text evidence="1">The sequence shown here is derived from an EMBL/GenBank/DDBJ whole genome shotgun (WGS) entry which is preliminary data.</text>
</comment>
<organism evidence="1 2">
    <name type="scientific">Fusarium zealandicum</name>
    <dbReference type="NCBI Taxonomy" id="1053134"/>
    <lineage>
        <taxon>Eukaryota</taxon>
        <taxon>Fungi</taxon>
        <taxon>Dikarya</taxon>
        <taxon>Ascomycota</taxon>
        <taxon>Pezizomycotina</taxon>
        <taxon>Sordariomycetes</taxon>
        <taxon>Hypocreomycetidae</taxon>
        <taxon>Hypocreales</taxon>
        <taxon>Nectriaceae</taxon>
        <taxon>Fusarium</taxon>
        <taxon>Fusarium staphyleae species complex</taxon>
    </lineage>
</organism>
<reference evidence="1" key="2">
    <citation type="submission" date="2020-05" db="EMBL/GenBank/DDBJ databases">
        <authorList>
            <person name="Kim H.-S."/>
            <person name="Proctor R.H."/>
            <person name="Brown D.W."/>
        </authorList>
    </citation>
    <scope>NUCLEOTIDE SEQUENCE</scope>
    <source>
        <strain evidence="1">NRRL 22465</strain>
    </source>
</reference>
<accession>A0A8H4UE02</accession>
<gene>
    <name evidence="1" type="ORF">FZEAL_8688</name>
</gene>
<dbReference type="Proteomes" id="UP000635477">
    <property type="component" value="Unassembled WGS sequence"/>
</dbReference>
<reference evidence="1" key="1">
    <citation type="journal article" date="2020" name="BMC Genomics">
        <title>Correction to: Identification and distribution of gene clusters required for synthesis of sphingolipid metabolism inhibitors in diverse species of the filamentous fungus Fusarium.</title>
        <authorList>
            <person name="Kim H.S."/>
            <person name="Lohmar J.M."/>
            <person name="Busman M."/>
            <person name="Brown D.W."/>
            <person name="Naumann T.A."/>
            <person name="Divon H.H."/>
            <person name="Lysoe E."/>
            <person name="Uhlig S."/>
            <person name="Proctor R.H."/>
        </authorList>
    </citation>
    <scope>NUCLEOTIDE SEQUENCE</scope>
    <source>
        <strain evidence="1">NRRL 22465</strain>
    </source>
</reference>
<dbReference type="Pfam" id="PF12224">
    <property type="entry name" value="Amidoligase_2"/>
    <property type="match status" value="1"/>
</dbReference>
<dbReference type="InterPro" id="IPR022025">
    <property type="entry name" value="Amidoligase_2"/>
</dbReference>
<dbReference type="PANTHER" id="PTHR36847">
    <property type="entry name" value="AMIDOLIGASE ENZYME"/>
    <property type="match status" value="1"/>
</dbReference>
<evidence type="ECO:0000313" key="2">
    <source>
        <dbReference type="Proteomes" id="UP000635477"/>
    </source>
</evidence>
<sequence>MASSTINRERLLASFASSGSTESFITSLIHSHHLQPNSRLFNRNRHPPTRKPSMSTPSSICVGIELEFLVALQPKSSPATGDTRWACPMSAKALQGLVTGDFGAVGPSCIVKVCESIASKGVPVACNLMPPEKSSPHHVPGTKIVPLTKGTELIRVWNQEAAASVSGACLRSNYWFIVPERHITLDCVSKSGKTPSDKYNWFGTELNSPILSRPEEFSQRLPTLRKCLAAVQDKMVVGLNSGCGLHLHVNDAGNMELGTALRVASLVWLLEDALLYPLCHPFRSTSPYSARISIESCIAMRKEEPHVRGQGAALIKALSDVMGQLNGRNKINKGFIGTMKRLWSEGTLDSLGQALRKYDEGPVHTTQRCALVVSKYNTIEFRYPESMYDVDYISCWADLARHLYAVALKPQAEFTQVFCSVYEHVTRDQMPGWPVMMDAIGFKTDLKRWQPRLDAYGGVLSNLDKQGILPKLSM</sequence>
<dbReference type="OrthoDB" id="4940520at2759"/>
<name>A0A8H4UE02_9HYPO</name>
<protein>
    <recommendedName>
        <fullName evidence="3">Amidoligase enzyme</fullName>
    </recommendedName>
</protein>